<evidence type="ECO:0000313" key="9">
    <source>
        <dbReference type="Proteomes" id="UP000467840"/>
    </source>
</evidence>
<dbReference type="AlphaFoldDB" id="A0A6A6NKB4"/>
<keyword evidence="4" id="KW-0521">NADP</keyword>
<organism evidence="8 9">
    <name type="scientific">Hevea brasiliensis</name>
    <name type="common">Para rubber tree</name>
    <name type="synonym">Siphonia brasiliensis</name>
    <dbReference type="NCBI Taxonomy" id="3981"/>
    <lineage>
        <taxon>Eukaryota</taxon>
        <taxon>Viridiplantae</taxon>
        <taxon>Streptophyta</taxon>
        <taxon>Embryophyta</taxon>
        <taxon>Tracheophyta</taxon>
        <taxon>Spermatophyta</taxon>
        <taxon>Magnoliopsida</taxon>
        <taxon>eudicotyledons</taxon>
        <taxon>Gunneridae</taxon>
        <taxon>Pentapetalae</taxon>
        <taxon>rosids</taxon>
        <taxon>fabids</taxon>
        <taxon>Malpighiales</taxon>
        <taxon>Euphorbiaceae</taxon>
        <taxon>Crotonoideae</taxon>
        <taxon>Micrandreae</taxon>
        <taxon>Hevea</taxon>
    </lineage>
</organism>
<keyword evidence="3 7" id="KW-0274">FAD</keyword>
<evidence type="ECO:0000256" key="4">
    <source>
        <dbReference type="ARBA" id="ARBA00022857"/>
    </source>
</evidence>
<dbReference type="PANTHER" id="PTHR23023">
    <property type="entry name" value="DIMETHYLANILINE MONOOXYGENASE"/>
    <property type="match status" value="1"/>
</dbReference>
<dbReference type="Pfam" id="PF00743">
    <property type="entry name" value="FMO-like"/>
    <property type="match status" value="2"/>
</dbReference>
<evidence type="ECO:0000256" key="6">
    <source>
        <dbReference type="ARBA" id="ARBA00023033"/>
    </source>
</evidence>
<name>A0A6A6NKB4_HEVBR</name>
<evidence type="ECO:0000256" key="2">
    <source>
        <dbReference type="ARBA" id="ARBA00022630"/>
    </source>
</evidence>
<proteinExistence type="inferred from homology"/>
<dbReference type="InterPro" id="IPR036188">
    <property type="entry name" value="FAD/NAD-bd_sf"/>
</dbReference>
<dbReference type="GO" id="GO:0050660">
    <property type="term" value="F:flavin adenine dinucleotide binding"/>
    <property type="evidence" value="ECO:0007669"/>
    <property type="project" value="InterPro"/>
</dbReference>
<accession>A0A6A6NKB4</accession>
<dbReference type="EMBL" id="JAAGAX010000001">
    <property type="protein sequence ID" value="KAF2325526.1"/>
    <property type="molecule type" value="Genomic_DNA"/>
</dbReference>
<evidence type="ECO:0000256" key="3">
    <source>
        <dbReference type="ARBA" id="ARBA00022827"/>
    </source>
</evidence>
<dbReference type="SUPFAM" id="SSF51905">
    <property type="entry name" value="FAD/NAD(P)-binding domain"/>
    <property type="match status" value="2"/>
</dbReference>
<comment type="similarity">
    <text evidence="1 7">Belongs to the FMO family.</text>
</comment>
<evidence type="ECO:0000256" key="5">
    <source>
        <dbReference type="ARBA" id="ARBA00023002"/>
    </source>
</evidence>
<evidence type="ECO:0000313" key="8">
    <source>
        <dbReference type="EMBL" id="KAF2325526.1"/>
    </source>
</evidence>
<dbReference type="Proteomes" id="UP000467840">
    <property type="component" value="Chromosome 5"/>
</dbReference>
<keyword evidence="2 7" id="KW-0285">Flavoprotein</keyword>
<comment type="caution">
    <text evidence="8">The sequence shown here is derived from an EMBL/GenBank/DDBJ whole genome shotgun (WGS) entry which is preliminary data.</text>
</comment>
<keyword evidence="6 7" id="KW-0503">Monooxygenase</keyword>
<keyword evidence="5 7" id="KW-0560">Oxidoreductase</keyword>
<dbReference type="InterPro" id="IPR050346">
    <property type="entry name" value="FMO-like"/>
</dbReference>
<dbReference type="FunFam" id="3.50.50.60:FF:000099">
    <property type="entry name" value="Flavin-containing monooxygenase"/>
    <property type="match status" value="1"/>
</dbReference>
<dbReference type="GO" id="GO:0050661">
    <property type="term" value="F:NADP binding"/>
    <property type="evidence" value="ECO:0007669"/>
    <property type="project" value="InterPro"/>
</dbReference>
<protein>
    <recommendedName>
        <fullName evidence="7">Flavin-containing monooxygenase</fullName>
        <ecNumber evidence="7">1.-.-.-</ecNumber>
    </recommendedName>
</protein>
<evidence type="ECO:0000256" key="7">
    <source>
        <dbReference type="RuleBase" id="RU361177"/>
    </source>
</evidence>
<dbReference type="GO" id="GO:0004499">
    <property type="term" value="F:N,N-dimethylaniline monooxygenase activity"/>
    <property type="evidence" value="ECO:0007669"/>
    <property type="project" value="InterPro"/>
</dbReference>
<dbReference type="EC" id="1.-.-.-" evidence="7"/>
<reference evidence="8 9" key="1">
    <citation type="journal article" date="2020" name="Mol. Plant">
        <title>The Chromosome-Based Rubber Tree Genome Provides New Insights into Spurge Genome Evolution and Rubber Biosynthesis.</title>
        <authorList>
            <person name="Liu J."/>
            <person name="Shi C."/>
            <person name="Shi C.C."/>
            <person name="Li W."/>
            <person name="Zhang Q.J."/>
            <person name="Zhang Y."/>
            <person name="Li K."/>
            <person name="Lu H.F."/>
            <person name="Shi C."/>
            <person name="Zhu S.T."/>
            <person name="Xiao Z.Y."/>
            <person name="Nan H."/>
            <person name="Yue Y."/>
            <person name="Zhu X.G."/>
            <person name="Wu Y."/>
            <person name="Hong X.N."/>
            <person name="Fan G.Y."/>
            <person name="Tong Y."/>
            <person name="Zhang D."/>
            <person name="Mao C.L."/>
            <person name="Liu Y.L."/>
            <person name="Hao S.J."/>
            <person name="Liu W.Q."/>
            <person name="Lv M.Q."/>
            <person name="Zhang H.B."/>
            <person name="Liu Y."/>
            <person name="Hu-Tang G.R."/>
            <person name="Wang J.P."/>
            <person name="Wang J.H."/>
            <person name="Sun Y.H."/>
            <person name="Ni S.B."/>
            <person name="Chen W.B."/>
            <person name="Zhang X.C."/>
            <person name="Jiao Y.N."/>
            <person name="Eichler E.E."/>
            <person name="Li G.H."/>
            <person name="Liu X."/>
            <person name="Gao L.Z."/>
        </authorList>
    </citation>
    <scope>NUCLEOTIDE SEQUENCE [LARGE SCALE GENOMIC DNA]</scope>
    <source>
        <strain evidence="9">cv. GT1</strain>
        <tissue evidence="8">Leaf</tissue>
    </source>
</reference>
<comment type="cofactor">
    <cofactor evidence="7">
        <name>FAD</name>
        <dbReference type="ChEBI" id="CHEBI:57692"/>
    </cofactor>
</comment>
<sequence>MGFMDFPFVAQEEGETRDPRRFPGHREVLLYLQDFARKFRIEELISGHHTEPRIAEIPGVDLWPGKQIHSHNYRTPEPFRDQMIIIIGHSWSSADISAEIAAVAKEVHIASRSVPDGTYEKQRGYDNMWLHSMIESSHEDGTVVFRDGSAIVADVILHCTGYKYHFPFLKTHGIVTVNDNHVGPLYKHVFPPVLAPWVSFVGIPWKNLLPSQEEMVEDVNTFYSTLEASGIPKRYTHNLFNHQADYNNWLAAQCQCPGFEEWRNQMYHYTTKNSTVRPKTYRDEWEDDHLIIQSHEDFKKYLK</sequence>
<gene>
    <name evidence="8" type="ORF">GH714_029845</name>
</gene>
<dbReference type="InterPro" id="IPR020946">
    <property type="entry name" value="Flavin_mOase-like"/>
</dbReference>
<dbReference type="Gene3D" id="3.50.50.60">
    <property type="entry name" value="FAD/NAD(P)-binding domain"/>
    <property type="match status" value="2"/>
</dbReference>
<keyword evidence="9" id="KW-1185">Reference proteome</keyword>
<evidence type="ECO:0000256" key="1">
    <source>
        <dbReference type="ARBA" id="ARBA00009183"/>
    </source>
</evidence>